<evidence type="ECO:0000256" key="3">
    <source>
        <dbReference type="ARBA" id="ARBA00022741"/>
    </source>
</evidence>
<evidence type="ECO:0000256" key="7">
    <source>
        <dbReference type="ARBA" id="ARBA00023098"/>
    </source>
</evidence>
<keyword evidence="9 14" id="KW-1208">Phospholipid metabolism</keyword>
<keyword evidence="6 14" id="KW-0520">NAD</keyword>
<feature type="binding site" evidence="16">
    <location>
        <begin position="254"/>
        <end position="255"/>
    </location>
    <ligand>
        <name>substrate</name>
    </ligand>
</feature>
<keyword evidence="8 14" id="KW-0594">Phospholipid biosynthesis</keyword>
<evidence type="ECO:0000256" key="18">
    <source>
        <dbReference type="RuleBase" id="RU000437"/>
    </source>
</evidence>
<evidence type="ECO:0000256" key="13">
    <source>
        <dbReference type="ARBA" id="ARBA00080511"/>
    </source>
</evidence>
<evidence type="ECO:0000256" key="14">
    <source>
        <dbReference type="HAMAP-Rule" id="MF_00394"/>
    </source>
</evidence>
<evidence type="ECO:0000256" key="15">
    <source>
        <dbReference type="PIRSR" id="PIRSR000114-1"/>
    </source>
</evidence>
<dbReference type="GO" id="GO:0046167">
    <property type="term" value="P:glycerol-3-phosphate biosynthetic process"/>
    <property type="evidence" value="ECO:0007669"/>
    <property type="project" value="UniProtKB-UniRule"/>
</dbReference>
<dbReference type="AlphaFoldDB" id="A0A0D6JCI6"/>
<dbReference type="Gene3D" id="3.40.50.720">
    <property type="entry name" value="NAD(P)-binding Rossmann-like Domain"/>
    <property type="match status" value="1"/>
</dbReference>
<dbReference type="KEGG" id="fiy:BN1229_v1_1178"/>
<evidence type="ECO:0000256" key="12">
    <source>
        <dbReference type="ARBA" id="ARBA00069372"/>
    </source>
</evidence>
<reference evidence="22" key="1">
    <citation type="submission" date="2015-02" db="EMBL/GenBank/DDBJ databases">
        <authorList>
            <person name="Chooi Y.-H."/>
        </authorList>
    </citation>
    <scope>NUCLEOTIDE SEQUENCE [LARGE SCALE GENOMIC DNA]</scope>
    <source>
        <strain evidence="22">strain Y</strain>
    </source>
</reference>
<comment type="function">
    <text evidence="14">Catalyzes the reduction of the glycolytic intermediate dihydroxyacetone phosphate (DHAP) to sn-glycerol 3-phosphate (G3P), the key precursor for phospholipid synthesis.</text>
</comment>
<keyword evidence="14" id="KW-0963">Cytoplasm</keyword>
<feature type="binding site" evidence="14">
    <location>
        <position position="107"/>
    </location>
    <ligand>
        <name>sn-glycerol 3-phosphate</name>
        <dbReference type="ChEBI" id="CHEBI:57597"/>
    </ligand>
</feature>
<comment type="pathway">
    <text evidence="14">Membrane lipid metabolism; glycerophospholipid metabolism.</text>
</comment>
<feature type="binding site" evidence="14">
    <location>
        <position position="190"/>
    </location>
    <ligand>
        <name>sn-glycerol 3-phosphate</name>
        <dbReference type="ChEBI" id="CHEBI:57597"/>
    </ligand>
</feature>
<feature type="binding site" evidence="14">
    <location>
        <position position="139"/>
    </location>
    <ligand>
        <name>NADPH</name>
        <dbReference type="ChEBI" id="CHEBI:57783"/>
    </ligand>
</feature>
<feature type="binding site" evidence="14">
    <location>
        <position position="255"/>
    </location>
    <ligand>
        <name>sn-glycerol 3-phosphate</name>
        <dbReference type="ChEBI" id="CHEBI:57597"/>
    </ligand>
</feature>
<evidence type="ECO:0000256" key="9">
    <source>
        <dbReference type="ARBA" id="ARBA00023264"/>
    </source>
</evidence>
<dbReference type="GO" id="GO:0008654">
    <property type="term" value="P:phospholipid biosynthetic process"/>
    <property type="evidence" value="ECO:0007669"/>
    <property type="project" value="UniProtKB-KW"/>
</dbReference>
<evidence type="ECO:0000256" key="1">
    <source>
        <dbReference type="ARBA" id="ARBA00011009"/>
    </source>
</evidence>
<comment type="catalytic activity">
    <reaction evidence="10">
        <text>sn-glycerol 3-phosphate + NADP(+) = dihydroxyacetone phosphate + NADPH + H(+)</text>
        <dbReference type="Rhea" id="RHEA:11096"/>
        <dbReference type="ChEBI" id="CHEBI:15378"/>
        <dbReference type="ChEBI" id="CHEBI:57597"/>
        <dbReference type="ChEBI" id="CHEBI:57642"/>
        <dbReference type="ChEBI" id="CHEBI:57783"/>
        <dbReference type="ChEBI" id="CHEBI:58349"/>
        <dbReference type="EC" id="1.1.1.94"/>
    </reaction>
    <physiologicalReaction direction="right-to-left" evidence="10">
        <dbReference type="Rhea" id="RHEA:11098"/>
    </physiologicalReaction>
</comment>
<feature type="domain" description="Glycerol-3-phosphate dehydrogenase NAD-dependent N-terminal" evidence="19">
    <location>
        <begin position="6"/>
        <end position="158"/>
    </location>
</feature>
<comment type="similarity">
    <text evidence="1 14 18">Belongs to the NAD-dependent glycerol-3-phosphate dehydrogenase family.</text>
</comment>
<evidence type="ECO:0000256" key="5">
    <source>
        <dbReference type="ARBA" id="ARBA00023002"/>
    </source>
</evidence>
<dbReference type="InterPro" id="IPR036291">
    <property type="entry name" value="NAD(P)-bd_dom_sf"/>
</dbReference>
<feature type="binding site" evidence="14">
    <location>
        <position position="135"/>
    </location>
    <ligand>
        <name>sn-glycerol 3-phosphate</name>
        <dbReference type="ChEBI" id="CHEBI:57597"/>
    </ligand>
</feature>
<keyword evidence="3 14" id="KW-0547">Nucleotide-binding</keyword>
<comment type="catalytic activity">
    <reaction evidence="14">
        <text>sn-glycerol 3-phosphate + NAD(+) = dihydroxyacetone phosphate + NADH + H(+)</text>
        <dbReference type="Rhea" id="RHEA:11092"/>
        <dbReference type="ChEBI" id="CHEBI:15378"/>
        <dbReference type="ChEBI" id="CHEBI:57540"/>
        <dbReference type="ChEBI" id="CHEBI:57597"/>
        <dbReference type="ChEBI" id="CHEBI:57642"/>
        <dbReference type="ChEBI" id="CHEBI:57945"/>
        <dbReference type="EC" id="1.1.1.94"/>
    </reaction>
</comment>
<evidence type="ECO:0000259" key="19">
    <source>
        <dbReference type="Pfam" id="PF01210"/>
    </source>
</evidence>
<dbReference type="Proteomes" id="UP000033187">
    <property type="component" value="Chromosome 1"/>
</dbReference>
<dbReference type="PROSITE" id="PS00957">
    <property type="entry name" value="NAD_G3PDH"/>
    <property type="match status" value="1"/>
</dbReference>
<dbReference type="Pfam" id="PF01210">
    <property type="entry name" value="NAD_Gly3P_dh_N"/>
    <property type="match status" value="1"/>
</dbReference>
<evidence type="ECO:0000256" key="11">
    <source>
        <dbReference type="ARBA" id="ARBA00066687"/>
    </source>
</evidence>
<dbReference type="NCBIfam" id="NF000940">
    <property type="entry name" value="PRK00094.1-2"/>
    <property type="match status" value="1"/>
</dbReference>
<accession>A0A0D6JCI6</accession>
<evidence type="ECO:0000313" key="22">
    <source>
        <dbReference type="Proteomes" id="UP000033187"/>
    </source>
</evidence>
<evidence type="ECO:0000256" key="10">
    <source>
        <dbReference type="ARBA" id="ARBA00052716"/>
    </source>
</evidence>
<feature type="active site" description="Proton acceptor" evidence="14 15">
    <location>
        <position position="190"/>
    </location>
</feature>
<dbReference type="PRINTS" id="PR00077">
    <property type="entry name" value="GPDHDRGNASE"/>
</dbReference>
<comment type="subcellular location">
    <subcellularLocation>
        <location evidence="14">Cytoplasm</location>
    </subcellularLocation>
</comment>
<keyword evidence="5 14" id="KW-0560">Oxidoreductase</keyword>
<dbReference type="NCBIfam" id="NF000942">
    <property type="entry name" value="PRK00094.1-4"/>
    <property type="match status" value="1"/>
</dbReference>
<feature type="binding site" evidence="16">
    <location>
        <position position="107"/>
    </location>
    <ligand>
        <name>substrate</name>
    </ligand>
</feature>
<dbReference type="Gene3D" id="1.10.1040.10">
    <property type="entry name" value="N-(1-d-carboxylethyl)-l-norvaline Dehydrogenase, domain 2"/>
    <property type="match status" value="1"/>
</dbReference>
<dbReference type="InterPro" id="IPR008927">
    <property type="entry name" value="6-PGluconate_DH-like_C_sf"/>
</dbReference>
<dbReference type="GO" id="GO:0141153">
    <property type="term" value="F:glycerol-3-phosphate dehydrogenase (NADP+) activity"/>
    <property type="evidence" value="ECO:0007669"/>
    <property type="project" value="RHEA"/>
</dbReference>
<evidence type="ECO:0000256" key="17">
    <source>
        <dbReference type="PIRSR" id="PIRSR000114-3"/>
    </source>
</evidence>
<dbReference type="SUPFAM" id="SSF51735">
    <property type="entry name" value="NAD(P)-binding Rossmann-fold domains"/>
    <property type="match status" value="1"/>
</dbReference>
<evidence type="ECO:0000313" key="21">
    <source>
        <dbReference type="EMBL" id="CPR17273.1"/>
    </source>
</evidence>
<dbReference type="UniPathway" id="UPA00940"/>
<keyword evidence="4 14" id="KW-0521">NADP</keyword>
<evidence type="ECO:0000256" key="16">
    <source>
        <dbReference type="PIRSR" id="PIRSR000114-2"/>
    </source>
</evidence>
<proteinExistence type="inferred from homology"/>
<feature type="binding site" evidence="14">
    <location>
        <position position="107"/>
    </location>
    <ligand>
        <name>NADPH</name>
        <dbReference type="ChEBI" id="CHEBI:57783"/>
    </ligand>
</feature>
<keyword evidence="2 14" id="KW-0444">Lipid biosynthesis</keyword>
<dbReference type="InterPro" id="IPR011128">
    <property type="entry name" value="G3P_DH_NAD-dep_N"/>
</dbReference>
<dbReference type="KEGG" id="fil:BN1229_v1_1179"/>
<dbReference type="EMBL" id="LN829119">
    <property type="protein sequence ID" value="CPR17273.1"/>
    <property type="molecule type" value="Genomic_DNA"/>
</dbReference>
<dbReference type="GO" id="GO:0141152">
    <property type="term" value="F:glycerol-3-phosphate dehydrogenase (NAD+) activity"/>
    <property type="evidence" value="ECO:0007669"/>
    <property type="project" value="RHEA"/>
</dbReference>
<dbReference type="PANTHER" id="PTHR11728">
    <property type="entry name" value="GLYCEROL-3-PHOSPHATE DEHYDROGENASE"/>
    <property type="match status" value="1"/>
</dbReference>
<evidence type="ECO:0000256" key="8">
    <source>
        <dbReference type="ARBA" id="ARBA00023209"/>
    </source>
</evidence>
<feature type="binding site" evidence="14">
    <location>
        <position position="14"/>
    </location>
    <ligand>
        <name>NADPH</name>
        <dbReference type="ChEBI" id="CHEBI:57783"/>
    </ligand>
</feature>
<dbReference type="GO" id="GO:0006650">
    <property type="term" value="P:glycerophospholipid metabolic process"/>
    <property type="evidence" value="ECO:0007669"/>
    <property type="project" value="UniProtKB-UniRule"/>
</dbReference>
<feature type="binding site" evidence="14">
    <location>
        <position position="137"/>
    </location>
    <ligand>
        <name>sn-glycerol 3-phosphate</name>
        <dbReference type="ChEBI" id="CHEBI:57597"/>
    </ligand>
</feature>
<feature type="binding site" evidence="14">
    <location>
        <position position="280"/>
    </location>
    <ligand>
        <name>NADPH</name>
        <dbReference type="ChEBI" id="CHEBI:57783"/>
    </ligand>
</feature>
<feature type="binding site" evidence="14">
    <location>
        <position position="51"/>
    </location>
    <ligand>
        <name>NADPH</name>
        <dbReference type="ChEBI" id="CHEBI:57783"/>
    </ligand>
</feature>
<dbReference type="GO" id="GO:0051287">
    <property type="term" value="F:NAD binding"/>
    <property type="evidence" value="ECO:0007669"/>
    <property type="project" value="InterPro"/>
</dbReference>
<dbReference type="Pfam" id="PF07479">
    <property type="entry name" value="NAD_Gly3P_dh_C"/>
    <property type="match status" value="1"/>
</dbReference>
<dbReference type="FunFam" id="3.40.50.720:FF:000019">
    <property type="entry name" value="Glycerol-3-phosphate dehydrogenase [NAD(P)+]"/>
    <property type="match status" value="1"/>
</dbReference>
<feature type="binding site" evidence="17">
    <location>
        <begin position="10"/>
        <end position="15"/>
    </location>
    <ligand>
        <name>NAD(+)</name>
        <dbReference type="ChEBI" id="CHEBI:57540"/>
    </ligand>
</feature>
<name>A0A0D6JCI6_9HYPH</name>
<protein>
    <recommendedName>
        <fullName evidence="12 14">Glycerol-3-phosphate dehydrogenase [NAD(P)+]</fullName>
        <ecNumber evidence="11 14">1.1.1.94</ecNumber>
    </recommendedName>
    <alternativeName>
        <fullName evidence="14">NAD(P)(+)-dependent glycerol-3-phosphate dehydrogenase</fullName>
    </alternativeName>
    <alternativeName>
        <fullName evidence="13 14">NAD(P)H-dependent dihydroxyacetone-phosphate reductase</fullName>
    </alternativeName>
</protein>
<dbReference type="GO" id="GO:0046168">
    <property type="term" value="P:glycerol-3-phosphate catabolic process"/>
    <property type="evidence" value="ECO:0007669"/>
    <property type="project" value="InterPro"/>
</dbReference>
<dbReference type="GO" id="GO:0005829">
    <property type="term" value="C:cytosol"/>
    <property type="evidence" value="ECO:0007669"/>
    <property type="project" value="TreeGrafter"/>
</dbReference>
<keyword evidence="7 14" id="KW-0443">Lipid metabolism</keyword>
<evidence type="ECO:0000256" key="2">
    <source>
        <dbReference type="ARBA" id="ARBA00022516"/>
    </source>
</evidence>
<dbReference type="HAMAP" id="MF_00394">
    <property type="entry name" value="NAD_Glyc3P_dehydrog"/>
    <property type="match status" value="1"/>
</dbReference>
<dbReference type="OrthoDB" id="9812273at2"/>
<evidence type="ECO:0000256" key="6">
    <source>
        <dbReference type="ARBA" id="ARBA00023027"/>
    </source>
</evidence>
<dbReference type="InterPro" id="IPR006168">
    <property type="entry name" value="G3P_DH_NAD-dep"/>
</dbReference>
<feature type="binding site" evidence="14">
    <location>
        <position position="254"/>
    </location>
    <ligand>
        <name>NADPH</name>
        <dbReference type="ChEBI" id="CHEBI:57783"/>
    </ligand>
</feature>
<dbReference type="PIRSF" id="PIRSF000114">
    <property type="entry name" value="Glycerol-3-P_dh"/>
    <property type="match status" value="1"/>
</dbReference>
<dbReference type="InterPro" id="IPR006109">
    <property type="entry name" value="G3P_DH_NAD-dep_C"/>
</dbReference>
<dbReference type="GO" id="GO:0005975">
    <property type="term" value="P:carbohydrate metabolic process"/>
    <property type="evidence" value="ECO:0007669"/>
    <property type="project" value="InterPro"/>
</dbReference>
<organism evidence="21 22">
    <name type="scientific">Candidatus Filomicrobium marinum</name>
    <dbReference type="NCBI Taxonomy" id="1608628"/>
    <lineage>
        <taxon>Bacteria</taxon>
        <taxon>Pseudomonadati</taxon>
        <taxon>Pseudomonadota</taxon>
        <taxon>Alphaproteobacteria</taxon>
        <taxon>Hyphomicrobiales</taxon>
        <taxon>Hyphomicrobiaceae</taxon>
        <taxon>Filomicrobium</taxon>
    </lineage>
</organism>
<feature type="domain" description="Glycerol-3-phosphate dehydrogenase NAD-dependent C-terminal" evidence="20">
    <location>
        <begin position="179"/>
        <end position="320"/>
    </location>
</feature>
<dbReference type="SUPFAM" id="SSF48179">
    <property type="entry name" value="6-phosphogluconate dehydrogenase C-terminal domain-like"/>
    <property type="match status" value="1"/>
</dbReference>
<evidence type="ECO:0000259" key="20">
    <source>
        <dbReference type="Pfam" id="PF07479"/>
    </source>
</evidence>
<dbReference type="PANTHER" id="PTHR11728:SF1">
    <property type="entry name" value="GLYCEROL-3-PHOSPHATE DEHYDROGENASE [NAD(+)] 2, CHLOROPLASTIC"/>
    <property type="match status" value="1"/>
</dbReference>
<gene>
    <name evidence="14 21" type="primary">gpsA</name>
    <name evidence="21" type="ORF">YBN1229_v1_1178</name>
</gene>
<feature type="binding site" evidence="14">
    <location>
        <position position="278"/>
    </location>
    <ligand>
        <name>NADPH</name>
        <dbReference type="ChEBI" id="CHEBI:57783"/>
    </ligand>
</feature>
<feature type="binding site" evidence="14">
    <location>
        <position position="254"/>
    </location>
    <ligand>
        <name>sn-glycerol 3-phosphate</name>
        <dbReference type="ChEBI" id="CHEBI:57597"/>
    </ligand>
</feature>
<comment type="caution">
    <text evidence="14">Lacks conserved residue(s) required for the propagation of feature annotation.</text>
</comment>
<feature type="binding site" evidence="14">
    <location>
        <position position="243"/>
    </location>
    <ligand>
        <name>sn-glycerol 3-phosphate</name>
        <dbReference type="ChEBI" id="CHEBI:57597"/>
    </ligand>
</feature>
<dbReference type="EC" id="1.1.1.94" evidence="11 14"/>
<evidence type="ECO:0000256" key="4">
    <source>
        <dbReference type="ARBA" id="ARBA00022857"/>
    </source>
</evidence>
<feature type="binding site" evidence="17">
    <location>
        <position position="254"/>
    </location>
    <ligand>
        <name>NAD(+)</name>
        <dbReference type="ChEBI" id="CHEBI:57540"/>
    </ligand>
</feature>
<feature type="binding site" evidence="14">
    <location>
        <position position="253"/>
    </location>
    <ligand>
        <name>sn-glycerol 3-phosphate</name>
        <dbReference type="ChEBI" id="CHEBI:57597"/>
    </ligand>
</feature>
<feature type="binding site" evidence="17">
    <location>
        <position position="139"/>
    </location>
    <ligand>
        <name>NAD(+)</name>
        <dbReference type="ChEBI" id="CHEBI:57540"/>
    </ligand>
</feature>
<sequence>MQVSSVGIVGGGAWGTALAQTLALAGRNVVLWAYEPDTIREINEHHLNRNYLPGVSLEPGIRATGKMADIAAQDVVLLVPPAQNLRAVASELSPHFSAGRPAVICAKGIERSSGKLMGDVLAEALPGALPAILSGPSFAADVARGLPAAVTLACADEEIGRSLAEGLGYRNLRIYWSSDVIGVQLGGAIKNVLAIAAGIVDGKQLGASAHAALIARGFAELRRLGEAMSARSETLMGLSGLGDLILTCGSPKSRNMSLGRALGEGQNLEAILGQRRAVTEGIYTAEAVGRLASKFDVQMPICQAVLDIVSGEITIDAAIESLLTRPMKSEI</sequence>
<dbReference type="RefSeq" id="WP_046477290.1">
    <property type="nucleotide sequence ID" value="NZ_LN829118.1"/>
</dbReference>
<dbReference type="InterPro" id="IPR013328">
    <property type="entry name" value="6PGD_dom2"/>
</dbReference>
<keyword evidence="22" id="KW-1185">Reference proteome</keyword>
<dbReference type="FunFam" id="1.10.1040.10:FF:000001">
    <property type="entry name" value="Glycerol-3-phosphate dehydrogenase [NAD(P)+]"/>
    <property type="match status" value="1"/>
</dbReference>